<dbReference type="InterPro" id="IPR050367">
    <property type="entry name" value="APC_superfamily"/>
</dbReference>
<comment type="caution">
    <text evidence="7">The sequence shown here is derived from an EMBL/GenBank/DDBJ whole genome shotgun (WGS) entry which is preliminary data.</text>
</comment>
<evidence type="ECO:0000256" key="4">
    <source>
        <dbReference type="ARBA" id="ARBA00022989"/>
    </source>
</evidence>
<feature type="transmembrane region" description="Helical" evidence="6">
    <location>
        <begin position="403"/>
        <end position="436"/>
    </location>
</feature>
<keyword evidence="2" id="KW-1003">Cell membrane</keyword>
<feature type="transmembrane region" description="Helical" evidence="6">
    <location>
        <begin position="47"/>
        <end position="72"/>
    </location>
</feature>
<feature type="transmembrane region" description="Helical" evidence="6">
    <location>
        <begin position="230"/>
        <end position="254"/>
    </location>
</feature>
<feature type="transmembrane region" description="Helical" evidence="6">
    <location>
        <begin position="152"/>
        <end position="170"/>
    </location>
</feature>
<dbReference type="EMBL" id="BAABCJ010000001">
    <property type="protein sequence ID" value="GAA3694057.1"/>
    <property type="molecule type" value="Genomic_DNA"/>
</dbReference>
<dbReference type="Pfam" id="PF13520">
    <property type="entry name" value="AA_permease_2"/>
    <property type="match status" value="1"/>
</dbReference>
<feature type="transmembrane region" description="Helical" evidence="6">
    <location>
        <begin position="20"/>
        <end position="41"/>
    </location>
</feature>
<sequence>MTGSSVAHGRLERRLGVLDASAIGVGSMVGAGVFVVLAPAARAAGDLLLAAVLVAAALALANALSTAALASVHPTSGGAYAYGREELGAWPGFIAGWGFVTGKTASCAAMALALGAYLQPDAARLWASAAVVLVTAVNLLGVTRTAAAAKILVLPVLAVLVWIAVAALGADPSAAAAAAPQPGTPGDGPASGSMTGMLQAAGLLFFAYAGYARVATLGEEVRNPRRTIPLAVIAALTTTVALYLLLAIALSRFLGLPGLAASAAPIADAGRALGLPPTVVVAAACVAILGALLSLVAGVSRTLLAMAREGDVPSALARIASLRELLSPGTRTSMPAGSPSGRHPVPWAGQVAVGLLVLVLVQLGDLATVIGFSSFGVLVYYGVANLSAWRLGARRPWYCPRWVPALGAVACTVVAVLLPPASVLTMLGVFAAGLAYRWARLRRGRSSG</sequence>
<evidence type="ECO:0000256" key="1">
    <source>
        <dbReference type="ARBA" id="ARBA00004651"/>
    </source>
</evidence>
<evidence type="ECO:0000256" key="6">
    <source>
        <dbReference type="SAM" id="Phobius"/>
    </source>
</evidence>
<dbReference type="Gene3D" id="1.20.1740.10">
    <property type="entry name" value="Amino acid/polyamine transporter I"/>
    <property type="match status" value="1"/>
</dbReference>
<feature type="transmembrane region" description="Helical" evidence="6">
    <location>
        <begin position="190"/>
        <end position="209"/>
    </location>
</feature>
<proteinExistence type="predicted"/>
<keyword evidence="3 6" id="KW-0812">Transmembrane</keyword>
<evidence type="ECO:0000256" key="2">
    <source>
        <dbReference type="ARBA" id="ARBA00022475"/>
    </source>
</evidence>
<feature type="transmembrane region" description="Helical" evidence="6">
    <location>
        <begin position="351"/>
        <end position="383"/>
    </location>
</feature>
<evidence type="ECO:0000256" key="3">
    <source>
        <dbReference type="ARBA" id="ARBA00022692"/>
    </source>
</evidence>
<dbReference type="PANTHER" id="PTHR42770">
    <property type="entry name" value="AMINO ACID TRANSPORTER-RELATED"/>
    <property type="match status" value="1"/>
</dbReference>
<dbReference type="RefSeq" id="WP_344879022.1">
    <property type="nucleotide sequence ID" value="NZ_BAABCJ010000001.1"/>
</dbReference>
<accession>A0ABP7CSX6</accession>
<evidence type="ECO:0000313" key="7">
    <source>
        <dbReference type="EMBL" id="GAA3694057.1"/>
    </source>
</evidence>
<dbReference type="InterPro" id="IPR002293">
    <property type="entry name" value="AA/rel_permease1"/>
</dbReference>
<feature type="transmembrane region" description="Helical" evidence="6">
    <location>
        <begin position="93"/>
        <end position="117"/>
    </location>
</feature>
<organism evidence="7 8">
    <name type="scientific">Zhihengliuella alba</name>
    <dbReference type="NCBI Taxonomy" id="547018"/>
    <lineage>
        <taxon>Bacteria</taxon>
        <taxon>Bacillati</taxon>
        <taxon>Actinomycetota</taxon>
        <taxon>Actinomycetes</taxon>
        <taxon>Micrococcales</taxon>
        <taxon>Micrococcaceae</taxon>
        <taxon>Zhihengliuella</taxon>
    </lineage>
</organism>
<evidence type="ECO:0000256" key="5">
    <source>
        <dbReference type="ARBA" id="ARBA00023136"/>
    </source>
</evidence>
<gene>
    <name evidence="7" type="ORF">GCM10022377_03350</name>
</gene>
<keyword evidence="5 6" id="KW-0472">Membrane</keyword>
<protein>
    <submittedName>
        <fullName evidence="7">APC family permease</fullName>
    </submittedName>
</protein>
<keyword evidence="8" id="KW-1185">Reference proteome</keyword>
<dbReference type="Proteomes" id="UP001501536">
    <property type="component" value="Unassembled WGS sequence"/>
</dbReference>
<feature type="transmembrane region" description="Helical" evidence="6">
    <location>
        <begin position="123"/>
        <end position="140"/>
    </location>
</feature>
<evidence type="ECO:0000313" key="8">
    <source>
        <dbReference type="Proteomes" id="UP001501536"/>
    </source>
</evidence>
<reference evidence="8" key="1">
    <citation type="journal article" date="2019" name="Int. J. Syst. Evol. Microbiol.">
        <title>The Global Catalogue of Microorganisms (GCM) 10K type strain sequencing project: providing services to taxonomists for standard genome sequencing and annotation.</title>
        <authorList>
            <consortium name="The Broad Institute Genomics Platform"/>
            <consortium name="The Broad Institute Genome Sequencing Center for Infectious Disease"/>
            <person name="Wu L."/>
            <person name="Ma J."/>
        </authorList>
    </citation>
    <scope>NUCLEOTIDE SEQUENCE [LARGE SCALE GENOMIC DNA]</scope>
    <source>
        <strain evidence="8">JCM 16961</strain>
    </source>
</reference>
<dbReference type="PANTHER" id="PTHR42770:SF7">
    <property type="entry name" value="MEMBRANE PROTEIN"/>
    <property type="match status" value="1"/>
</dbReference>
<comment type="subcellular location">
    <subcellularLocation>
        <location evidence="1">Cell membrane</location>
        <topology evidence="1">Multi-pass membrane protein</topology>
    </subcellularLocation>
</comment>
<dbReference type="PIRSF" id="PIRSF006060">
    <property type="entry name" value="AA_transporter"/>
    <property type="match status" value="1"/>
</dbReference>
<keyword evidence="4 6" id="KW-1133">Transmembrane helix</keyword>
<name>A0ABP7CSX6_9MICC</name>
<feature type="transmembrane region" description="Helical" evidence="6">
    <location>
        <begin position="274"/>
        <end position="299"/>
    </location>
</feature>